<protein>
    <submittedName>
        <fullName evidence="2">Uncharacterized protein</fullName>
    </submittedName>
</protein>
<dbReference type="EMBL" id="JAYMYQ010000011">
    <property type="protein sequence ID" value="KAK7305137.1"/>
    <property type="molecule type" value="Genomic_DNA"/>
</dbReference>
<evidence type="ECO:0000313" key="2">
    <source>
        <dbReference type="EMBL" id="KAK7305137.1"/>
    </source>
</evidence>
<sequence length="119" mass="13289">MFLLAKNDSQPSRGTHASVFEASPFLRFGIMLISDVTDFFPSTLQLLSLLTPNRFCCPLASNPDLLEKGARRIYKKTEEDMVLVYLVGPLFGLYEFGLPLNGKLETKMKIFGLLPGLIC</sequence>
<reference evidence="2 3" key="1">
    <citation type="submission" date="2024-01" db="EMBL/GenBank/DDBJ databases">
        <title>The genomes of 5 underutilized Papilionoideae crops provide insights into root nodulation and disease resistanc.</title>
        <authorList>
            <person name="Jiang F."/>
        </authorList>
    </citation>
    <scope>NUCLEOTIDE SEQUENCE [LARGE SCALE GENOMIC DNA]</scope>
    <source>
        <strain evidence="2">LVBAO_FW01</strain>
        <tissue evidence="2">Leaves</tissue>
    </source>
</reference>
<organism evidence="2 3">
    <name type="scientific">Canavalia gladiata</name>
    <name type="common">Sword bean</name>
    <name type="synonym">Dolichos gladiatus</name>
    <dbReference type="NCBI Taxonomy" id="3824"/>
    <lineage>
        <taxon>Eukaryota</taxon>
        <taxon>Viridiplantae</taxon>
        <taxon>Streptophyta</taxon>
        <taxon>Embryophyta</taxon>
        <taxon>Tracheophyta</taxon>
        <taxon>Spermatophyta</taxon>
        <taxon>Magnoliopsida</taxon>
        <taxon>eudicotyledons</taxon>
        <taxon>Gunneridae</taxon>
        <taxon>Pentapetalae</taxon>
        <taxon>rosids</taxon>
        <taxon>fabids</taxon>
        <taxon>Fabales</taxon>
        <taxon>Fabaceae</taxon>
        <taxon>Papilionoideae</taxon>
        <taxon>50 kb inversion clade</taxon>
        <taxon>NPAAA clade</taxon>
        <taxon>indigoferoid/millettioid clade</taxon>
        <taxon>Phaseoleae</taxon>
        <taxon>Canavalia</taxon>
    </lineage>
</organism>
<evidence type="ECO:0000313" key="3">
    <source>
        <dbReference type="Proteomes" id="UP001367508"/>
    </source>
</evidence>
<accession>A0AAN9JWD4</accession>
<keyword evidence="1" id="KW-1133">Transmembrane helix</keyword>
<proteinExistence type="predicted"/>
<evidence type="ECO:0000256" key="1">
    <source>
        <dbReference type="SAM" id="Phobius"/>
    </source>
</evidence>
<keyword evidence="1" id="KW-0812">Transmembrane</keyword>
<gene>
    <name evidence="2" type="ORF">VNO77_43037</name>
</gene>
<keyword evidence="3" id="KW-1185">Reference proteome</keyword>
<feature type="transmembrane region" description="Helical" evidence="1">
    <location>
        <begin position="81"/>
        <end position="100"/>
    </location>
</feature>
<dbReference type="AlphaFoldDB" id="A0AAN9JWD4"/>
<comment type="caution">
    <text evidence="2">The sequence shown here is derived from an EMBL/GenBank/DDBJ whole genome shotgun (WGS) entry which is preliminary data.</text>
</comment>
<name>A0AAN9JWD4_CANGL</name>
<keyword evidence="1" id="KW-0472">Membrane</keyword>
<dbReference type="Proteomes" id="UP001367508">
    <property type="component" value="Unassembled WGS sequence"/>
</dbReference>